<proteinExistence type="inferred from homology"/>
<gene>
    <name evidence="10" type="primary">glyS</name>
    <name evidence="12" type="ORF">FRD01_10910</name>
</gene>
<keyword evidence="13" id="KW-1185">Reference proteome</keyword>
<dbReference type="EMBL" id="CP042467">
    <property type="protein sequence ID" value="QED27733.1"/>
    <property type="molecule type" value="Genomic_DNA"/>
</dbReference>
<dbReference type="Pfam" id="PF05746">
    <property type="entry name" value="DALR_1"/>
    <property type="match status" value="1"/>
</dbReference>
<dbReference type="KEGG" id="bbae:FRD01_10910"/>
<dbReference type="PROSITE" id="PS50861">
    <property type="entry name" value="AA_TRNA_LIGASE_II_GLYAB"/>
    <property type="match status" value="1"/>
</dbReference>
<dbReference type="GO" id="GO:0004814">
    <property type="term" value="F:arginine-tRNA ligase activity"/>
    <property type="evidence" value="ECO:0007669"/>
    <property type="project" value="InterPro"/>
</dbReference>
<dbReference type="GO" id="GO:0005829">
    <property type="term" value="C:cytosol"/>
    <property type="evidence" value="ECO:0007669"/>
    <property type="project" value="TreeGrafter"/>
</dbReference>
<dbReference type="PANTHER" id="PTHR30075">
    <property type="entry name" value="GLYCYL-TRNA SYNTHETASE"/>
    <property type="match status" value="1"/>
</dbReference>
<evidence type="ECO:0000256" key="2">
    <source>
        <dbReference type="ARBA" id="ARBA00008226"/>
    </source>
</evidence>
<dbReference type="GO" id="GO:0005524">
    <property type="term" value="F:ATP binding"/>
    <property type="evidence" value="ECO:0007669"/>
    <property type="project" value="UniProtKB-UniRule"/>
</dbReference>
<organism evidence="12 13">
    <name type="scientific">Microvenator marinus</name>
    <dbReference type="NCBI Taxonomy" id="2600177"/>
    <lineage>
        <taxon>Bacteria</taxon>
        <taxon>Deltaproteobacteria</taxon>
        <taxon>Bradymonadales</taxon>
        <taxon>Microvenatoraceae</taxon>
        <taxon>Microvenator</taxon>
    </lineage>
</organism>
<sequence>MNTQELVFEIGCEDIPARFVQVALDDLHARFLSACKDARINAEAHAFATPRRLTLLATLAASQKDLEEVRTGPPMAAAFRDGQPTKAASGFAAGQGVAVEDLFSVQTEKGEYVAAKVFEAGKPTAEVLPRLLEGLIAQTNFPKSMRWGDRKETFARPVRWIVAVFAGEQIPVEWAGVKSGNITYGHRFAAPAPISVSGHESYRNGLANAHVVLDTEKRREIIREGLSKVAAEAGGHVISDEALLDEVVYLVEDPYVLLVRYDETYLELPPEVLISSMRSHQRYFALQGADGKLIAACGVVYNTPVRDPAVVAAGNLRVLKARLDDAKFFWSQDLKASLEDYNRKLETVVWLKQIGTMDERARRMTKTAVAIASELGLETAVVNAANRAGELSKADLATGMVSEFPDLQGVMGREYAKAAGESAEVARAIYEQYLPKGADAEVPTSHAGACLSLAEKLDSLVGCFGIGLVPTASADPYALRRAALGVLRVLQAMEYTIGLKTLIELAFEAYDASSLKLSREEVVAQVSEFVSTRLRHSLVQAHPTELVDAVLAVGLNDVLSVSDRVEALSTIKNLPDFEPLTQGFKRVVNILKKQDAASLDVNADLLQDPAEKSLFEAVTAAEAKMQAAIEARDWAGACQTLIALKAPVDQFFETVMVMAEDDALRANRIALLARTRSLFFKVADLSV</sequence>
<dbReference type="PRINTS" id="PR01045">
    <property type="entry name" value="TRNASYNTHGB"/>
</dbReference>
<evidence type="ECO:0000256" key="10">
    <source>
        <dbReference type="HAMAP-Rule" id="MF_00255"/>
    </source>
</evidence>
<comment type="subunit">
    <text evidence="10">Tetramer of two alpha and two beta subunits.</text>
</comment>
<keyword evidence="5 10" id="KW-0547">Nucleotide-binding</keyword>
<dbReference type="Gene3D" id="1.10.730.10">
    <property type="entry name" value="Isoleucyl-tRNA Synthetase, Domain 1"/>
    <property type="match status" value="1"/>
</dbReference>
<evidence type="ECO:0000256" key="6">
    <source>
        <dbReference type="ARBA" id="ARBA00022840"/>
    </source>
</evidence>
<evidence type="ECO:0000256" key="8">
    <source>
        <dbReference type="ARBA" id="ARBA00023146"/>
    </source>
</evidence>
<reference evidence="12 13" key="1">
    <citation type="submission" date="2019-08" db="EMBL/GenBank/DDBJ databases">
        <authorList>
            <person name="Liang Q."/>
        </authorList>
    </citation>
    <scope>NUCLEOTIDE SEQUENCE [LARGE SCALE GENOMIC DNA]</scope>
    <source>
        <strain evidence="12 13">V1718</strain>
    </source>
</reference>
<dbReference type="NCBIfam" id="TIGR00211">
    <property type="entry name" value="glyS"/>
    <property type="match status" value="1"/>
</dbReference>
<dbReference type="Proteomes" id="UP000321595">
    <property type="component" value="Chromosome"/>
</dbReference>
<dbReference type="GO" id="GO:0006420">
    <property type="term" value="P:arginyl-tRNA aminoacylation"/>
    <property type="evidence" value="ECO:0007669"/>
    <property type="project" value="InterPro"/>
</dbReference>
<dbReference type="SMART" id="SM00836">
    <property type="entry name" value="DALR_1"/>
    <property type="match status" value="1"/>
</dbReference>
<feature type="domain" description="DALR anticodon binding" evidence="11">
    <location>
        <begin position="586"/>
        <end position="685"/>
    </location>
</feature>
<dbReference type="InterPro" id="IPR008909">
    <property type="entry name" value="DALR_anticod-bd"/>
</dbReference>
<dbReference type="EC" id="6.1.1.14" evidence="10"/>
<evidence type="ECO:0000256" key="3">
    <source>
        <dbReference type="ARBA" id="ARBA00022490"/>
    </source>
</evidence>
<name>A0A5B8XUJ5_9DELT</name>
<comment type="subcellular location">
    <subcellularLocation>
        <location evidence="1 10">Cytoplasm</location>
    </subcellularLocation>
</comment>
<dbReference type="Pfam" id="PF02092">
    <property type="entry name" value="tRNA_synt_2f"/>
    <property type="match status" value="1"/>
</dbReference>
<evidence type="ECO:0000259" key="11">
    <source>
        <dbReference type="SMART" id="SM00836"/>
    </source>
</evidence>
<evidence type="ECO:0000256" key="4">
    <source>
        <dbReference type="ARBA" id="ARBA00022598"/>
    </source>
</evidence>
<keyword evidence="7 10" id="KW-0648">Protein biosynthesis</keyword>
<dbReference type="RefSeq" id="WP_146959530.1">
    <property type="nucleotide sequence ID" value="NZ_CP042467.1"/>
</dbReference>
<evidence type="ECO:0000256" key="5">
    <source>
        <dbReference type="ARBA" id="ARBA00022741"/>
    </source>
</evidence>
<dbReference type="InterPro" id="IPR006194">
    <property type="entry name" value="Gly-tRNA-synth_heterodimer"/>
</dbReference>
<keyword evidence="4 10" id="KW-0436">Ligase</keyword>
<accession>A0A5B8XUJ5</accession>
<dbReference type="OrthoDB" id="9775440at2"/>
<dbReference type="InterPro" id="IPR015944">
    <property type="entry name" value="Gly-tRNA-synth_bsu"/>
</dbReference>
<evidence type="ECO:0000256" key="9">
    <source>
        <dbReference type="ARBA" id="ARBA00047937"/>
    </source>
</evidence>
<keyword evidence="8 10" id="KW-0030">Aminoacyl-tRNA synthetase</keyword>
<dbReference type="PANTHER" id="PTHR30075:SF2">
    <property type="entry name" value="GLYCINE--TRNA LIGASE, CHLOROPLASTIC_MITOCHONDRIAL 2"/>
    <property type="match status" value="1"/>
</dbReference>
<evidence type="ECO:0000313" key="13">
    <source>
        <dbReference type="Proteomes" id="UP000321595"/>
    </source>
</evidence>
<dbReference type="HAMAP" id="MF_00255">
    <property type="entry name" value="Gly_tRNA_synth_beta"/>
    <property type="match status" value="1"/>
</dbReference>
<evidence type="ECO:0000313" key="12">
    <source>
        <dbReference type="EMBL" id="QED27733.1"/>
    </source>
</evidence>
<dbReference type="GO" id="GO:0006426">
    <property type="term" value="P:glycyl-tRNA aminoacylation"/>
    <property type="evidence" value="ECO:0007669"/>
    <property type="project" value="UniProtKB-UniRule"/>
</dbReference>
<dbReference type="GO" id="GO:0004820">
    <property type="term" value="F:glycine-tRNA ligase activity"/>
    <property type="evidence" value="ECO:0007669"/>
    <property type="project" value="UniProtKB-UniRule"/>
</dbReference>
<protein>
    <recommendedName>
        <fullName evidence="10">Glycine--tRNA ligase beta subunit</fullName>
        <ecNumber evidence="10">6.1.1.14</ecNumber>
    </recommendedName>
    <alternativeName>
        <fullName evidence="10">Glycyl-tRNA synthetase beta subunit</fullName>
        <shortName evidence="10">GlyRS</shortName>
    </alternativeName>
</protein>
<comment type="catalytic activity">
    <reaction evidence="9 10">
        <text>tRNA(Gly) + glycine + ATP = glycyl-tRNA(Gly) + AMP + diphosphate</text>
        <dbReference type="Rhea" id="RHEA:16013"/>
        <dbReference type="Rhea" id="RHEA-COMP:9664"/>
        <dbReference type="Rhea" id="RHEA-COMP:9683"/>
        <dbReference type="ChEBI" id="CHEBI:30616"/>
        <dbReference type="ChEBI" id="CHEBI:33019"/>
        <dbReference type="ChEBI" id="CHEBI:57305"/>
        <dbReference type="ChEBI" id="CHEBI:78442"/>
        <dbReference type="ChEBI" id="CHEBI:78522"/>
        <dbReference type="ChEBI" id="CHEBI:456215"/>
        <dbReference type="EC" id="6.1.1.14"/>
    </reaction>
</comment>
<evidence type="ECO:0000256" key="7">
    <source>
        <dbReference type="ARBA" id="ARBA00022917"/>
    </source>
</evidence>
<keyword evidence="3 10" id="KW-0963">Cytoplasm</keyword>
<evidence type="ECO:0000256" key="1">
    <source>
        <dbReference type="ARBA" id="ARBA00004496"/>
    </source>
</evidence>
<comment type="similarity">
    <text evidence="2 10">Belongs to the class-II aminoacyl-tRNA synthetase family.</text>
</comment>
<dbReference type="SUPFAM" id="SSF109604">
    <property type="entry name" value="HD-domain/PDEase-like"/>
    <property type="match status" value="1"/>
</dbReference>
<keyword evidence="6 10" id="KW-0067">ATP-binding</keyword>
<dbReference type="AlphaFoldDB" id="A0A5B8XUJ5"/>